<dbReference type="InterPro" id="IPR014729">
    <property type="entry name" value="Rossmann-like_a/b/a_fold"/>
</dbReference>
<protein>
    <submittedName>
        <fullName evidence="5">Electron transfer flavoprotein small subunit</fullName>
    </submittedName>
</protein>
<dbReference type="SUPFAM" id="SSF52402">
    <property type="entry name" value="Adenine nucleotide alpha hydrolases-like"/>
    <property type="match status" value="1"/>
</dbReference>
<evidence type="ECO:0000313" key="5">
    <source>
        <dbReference type="EMBL" id="SQA63059.1"/>
    </source>
</evidence>
<dbReference type="InterPro" id="IPR012255">
    <property type="entry name" value="ETF_b"/>
</dbReference>
<feature type="domain" description="Electron transfer flavoprotein alpha/beta-subunit N-terminal" evidence="4">
    <location>
        <begin position="27"/>
        <end position="206"/>
    </location>
</feature>
<evidence type="ECO:0000256" key="3">
    <source>
        <dbReference type="ARBA" id="ARBA00022982"/>
    </source>
</evidence>
<name>A0AB38FVS8_9ENTR</name>
<accession>A0AB38FVS8</accession>
<proteinExistence type="inferred from homology"/>
<keyword evidence="2" id="KW-0813">Transport</keyword>
<evidence type="ECO:0000259" key="4">
    <source>
        <dbReference type="SMART" id="SM00893"/>
    </source>
</evidence>
<dbReference type="RefSeq" id="WP_038255327.1">
    <property type="nucleotide sequence ID" value="NZ_UAVL01000010.1"/>
</dbReference>
<dbReference type="GO" id="GO:0009055">
    <property type="term" value="F:electron transfer activity"/>
    <property type="evidence" value="ECO:0007669"/>
    <property type="project" value="InterPro"/>
</dbReference>
<evidence type="ECO:0000256" key="2">
    <source>
        <dbReference type="ARBA" id="ARBA00022448"/>
    </source>
</evidence>
<keyword evidence="3" id="KW-0249">Electron transport</keyword>
<dbReference type="InterPro" id="IPR014730">
    <property type="entry name" value="ETF_a/b_N"/>
</dbReference>
<dbReference type="EMBL" id="UAVL01000010">
    <property type="protein sequence ID" value="SQA63059.1"/>
    <property type="molecule type" value="Genomic_DNA"/>
</dbReference>
<dbReference type="PANTHER" id="PTHR21294:SF8">
    <property type="entry name" value="ELECTRON TRANSFER FLAVOPROTEIN SUBUNIT BETA"/>
    <property type="match status" value="1"/>
</dbReference>
<organism evidence="5 6">
    <name type="scientific">Yokenella regensburgei</name>
    <dbReference type="NCBI Taxonomy" id="158877"/>
    <lineage>
        <taxon>Bacteria</taxon>
        <taxon>Pseudomonadati</taxon>
        <taxon>Pseudomonadota</taxon>
        <taxon>Gammaproteobacteria</taxon>
        <taxon>Enterobacterales</taxon>
        <taxon>Enterobacteriaceae</taxon>
        <taxon>Yokenella</taxon>
    </lineage>
</organism>
<dbReference type="Proteomes" id="UP000251313">
    <property type="component" value="Unassembled WGS sequence"/>
</dbReference>
<sequence length="255" mass="27893">MNILFTFKAEPDLGMLSTLEWQAAARQGGPDTSALPVSPGADEQTAAAILLAQVKTNNALKLTALTLGDQRALHWLRYFAALGFEKRILIEADSIHRFAPETVARQIARQQGINHAELIVTGSLSSEGQNGQTPYLVAEMLGWPCLSQVTDFSVEPPFVVVQQKTRRCRVRLPAIIAVCQTGAPAMPVPGMRQRLAAAKSDIIREPLAFEENPRTTVVSTQTPPPRGAVTMIDGATAQEKAQTLWRKYLQPRMVK</sequence>
<evidence type="ECO:0000313" key="6">
    <source>
        <dbReference type="Proteomes" id="UP000251313"/>
    </source>
</evidence>
<dbReference type="Gene3D" id="3.40.50.620">
    <property type="entry name" value="HUPs"/>
    <property type="match status" value="1"/>
</dbReference>
<dbReference type="AlphaFoldDB" id="A0AB38FVS8"/>
<dbReference type="Pfam" id="PF01012">
    <property type="entry name" value="ETF"/>
    <property type="match status" value="1"/>
</dbReference>
<gene>
    <name evidence="5" type="primary">etfB_2</name>
    <name evidence="5" type="ORF">NCTC11967_02085</name>
</gene>
<dbReference type="PANTHER" id="PTHR21294">
    <property type="entry name" value="ELECTRON TRANSFER FLAVOPROTEIN BETA-SUBUNIT"/>
    <property type="match status" value="1"/>
</dbReference>
<evidence type="ECO:0000256" key="1">
    <source>
        <dbReference type="ARBA" id="ARBA00007557"/>
    </source>
</evidence>
<dbReference type="SMART" id="SM00893">
    <property type="entry name" value="ETF"/>
    <property type="match status" value="1"/>
</dbReference>
<comment type="caution">
    <text evidence="5">The sequence shown here is derived from an EMBL/GenBank/DDBJ whole genome shotgun (WGS) entry which is preliminary data.</text>
</comment>
<comment type="similarity">
    <text evidence="1">Belongs to the ETF beta-subunit/FixA family.</text>
</comment>
<reference evidence="5 6" key="1">
    <citation type="submission" date="2018-06" db="EMBL/GenBank/DDBJ databases">
        <authorList>
            <consortium name="Pathogen Informatics"/>
            <person name="Doyle S."/>
        </authorList>
    </citation>
    <scope>NUCLEOTIDE SEQUENCE [LARGE SCALE GENOMIC DNA]</scope>
    <source>
        <strain evidence="5 6">NCTC11967</strain>
    </source>
</reference>